<reference evidence="2 3" key="1">
    <citation type="submission" date="2024-08" db="EMBL/GenBank/DDBJ databases">
        <title>Halobellus sp. MBLA0158 whole genome sequence.</title>
        <authorList>
            <person name="Hwang C.Y."/>
            <person name="Cho E.-S."/>
            <person name="Seo M.-J."/>
        </authorList>
    </citation>
    <scope>NUCLEOTIDE SEQUENCE [LARGE SCALE GENOMIC DNA]</scope>
    <source>
        <strain evidence="2 3">MBLA0158</strain>
    </source>
</reference>
<dbReference type="EMBL" id="JBGNYA010000001">
    <property type="protein sequence ID" value="MFA1612430.1"/>
    <property type="molecule type" value="Genomic_DNA"/>
</dbReference>
<accession>A0ABD5MET7</accession>
<dbReference type="Proteomes" id="UP001570511">
    <property type="component" value="Unassembled WGS sequence"/>
</dbReference>
<evidence type="ECO:0000313" key="3">
    <source>
        <dbReference type="Proteomes" id="UP001570511"/>
    </source>
</evidence>
<protein>
    <submittedName>
        <fullName evidence="2">Uncharacterized protein</fullName>
    </submittedName>
</protein>
<dbReference type="AlphaFoldDB" id="A0ABD5MET7"/>
<keyword evidence="3" id="KW-1185">Reference proteome</keyword>
<proteinExistence type="predicted"/>
<evidence type="ECO:0000256" key="1">
    <source>
        <dbReference type="SAM" id="MobiDB-lite"/>
    </source>
</evidence>
<gene>
    <name evidence="2" type="ORF">OS889_15650</name>
</gene>
<dbReference type="RefSeq" id="WP_372391412.1">
    <property type="nucleotide sequence ID" value="NZ_JBGNYA010000001.1"/>
</dbReference>
<organism evidence="2 3">
    <name type="scientific">Halobellus rubicundus</name>
    <dbReference type="NCBI Taxonomy" id="2996466"/>
    <lineage>
        <taxon>Archaea</taxon>
        <taxon>Methanobacteriati</taxon>
        <taxon>Methanobacteriota</taxon>
        <taxon>Stenosarchaea group</taxon>
        <taxon>Halobacteria</taxon>
        <taxon>Halobacteriales</taxon>
        <taxon>Haloferacaceae</taxon>
        <taxon>Halobellus</taxon>
    </lineage>
</organism>
<feature type="region of interest" description="Disordered" evidence="1">
    <location>
        <begin position="1"/>
        <end position="22"/>
    </location>
</feature>
<evidence type="ECO:0000313" key="2">
    <source>
        <dbReference type="EMBL" id="MFA1612430.1"/>
    </source>
</evidence>
<comment type="caution">
    <text evidence="2">The sequence shown here is derived from an EMBL/GenBank/DDBJ whole genome shotgun (WGS) entry which is preliminary data.</text>
</comment>
<feature type="compositionally biased region" description="Basic residues" evidence="1">
    <location>
        <begin position="1"/>
        <end position="11"/>
    </location>
</feature>
<feature type="region of interest" description="Disordered" evidence="1">
    <location>
        <begin position="64"/>
        <end position="129"/>
    </location>
</feature>
<feature type="compositionally biased region" description="Basic and acidic residues" evidence="1">
    <location>
        <begin position="98"/>
        <end position="116"/>
    </location>
</feature>
<name>A0ABD5MET7_9EURY</name>
<sequence length="129" mass="14825">MSTTTRWHHTQRTASAEPHQSRVRIAQIIESVLNTSIVEDSEFREGSKTIESDIHQIQKVLSEFENKPHSSPGHKSRDIDSDPEEIIDNIRQTNLRLEQGDIERADPSEVPDDPHSTRHRRSITPNSRD</sequence>